<protein>
    <submittedName>
        <fullName evidence="2">DUF554 domain-containing protein</fullName>
    </submittedName>
</protein>
<dbReference type="Pfam" id="PF04474">
    <property type="entry name" value="DUF554"/>
    <property type="match status" value="1"/>
</dbReference>
<dbReference type="AlphaFoldDB" id="A0A7C4Z6C3"/>
<feature type="transmembrane region" description="Helical" evidence="1">
    <location>
        <begin position="111"/>
        <end position="133"/>
    </location>
</feature>
<feature type="transmembrane region" description="Helical" evidence="1">
    <location>
        <begin position="41"/>
        <end position="60"/>
    </location>
</feature>
<keyword evidence="1" id="KW-0472">Membrane</keyword>
<evidence type="ECO:0000256" key="1">
    <source>
        <dbReference type="SAM" id="Phobius"/>
    </source>
</evidence>
<reference evidence="2" key="1">
    <citation type="journal article" date="2020" name="mSystems">
        <title>Genome- and Community-Level Interaction Insights into Carbon Utilization and Element Cycling Functions of Hydrothermarchaeota in Hydrothermal Sediment.</title>
        <authorList>
            <person name="Zhou Z."/>
            <person name="Liu Y."/>
            <person name="Xu W."/>
            <person name="Pan J."/>
            <person name="Luo Z.H."/>
            <person name="Li M."/>
        </authorList>
    </citation>
    <scope>NUCLEOTIDE SEQUENCE [LARGE SCALE GENOMIC DNA]</scope>
    <source>
        <strain evidence="2">HyVt-570</strain>
    </source>
</reference>
<dbReference type="PANTHER" id="PTHR36111:SF2">
    <property type="entry name" value="INNER MEMBRANE PROTEIN"/>
    <property type="match status" value="1"/>
</dbReference>
<comment type="caution">
    <text evidence="2">The sequence shown here is derived from an EMBL/GenBank/DDBJ whole genome shotgun (WGS) entry which is preliminary data.</text>
</comment>
<sequence length="247" mass="24825">MDLGFWAKTNGTWINVLTVLLGSGLGVLIRGRLPARTQRIIVQGVGLVTLFIGLSMAASLGRGGAGAVDGVILGLLALVLGGVLGEALGLEEGLERLGDLLKARFRGGGGFTEGFVAASLLFCVGPMTLIGAINNGLVGDPTLLLVKATLDGLSSVALAASFGPGVAASALVVLVYQGGLSLAAGGLAAALPDPATDPRVLLVTGVGGLMILGLGINLLELARIRVASFLPALVLAPLFWWVAEVLS</sequence>
<accession>A0A7C4Z6C3</accession>
<dbReference type="PANTHER" id="PTHR36111">
    <property type="entry name" value="INNER MEMBRANE PROTEIN-RELATED"/>
    <property type="match status" value="1"/>
</dbReference>
<proteinExistence type="predicted"/>
<keyword evidence="1" id="KW-1133">Transmembrane helix</keyword>
<evidence type="ECO:0000313" key="2">
    <source>
        <dbReference type="EMBL" id="HGY10133.1"/>
    </source>
</evidence>
<feature type="transmembrane region" description="Helical" evidence="1">
    <location>
        <begin position="200"/>
        <end position="219"/>
    </location>
</feature>
<keyword evidence="1" id="KW-0812">Transmembrane</keyword>
<organism evidence="2">
    <name type="scientific">Oceanithermus profundus</name>
    <dbReference type="NCBI Taxonomy" id="187137"/>
    <lineage>
        <taxon>Bacteria</taxon>
        <taxon>Thermotogati</taxon>
        <taxon>Deinococcota</taxon>
        <taxon>Deinococci</taxon>
        <taxon>Thermales</taxon>
        <taxon>Thermaceae</taxon>
        <taxon>Oceanithermus</taxon>
    </lineage>
</organism>
<dbReference type="InterPro" id="IPR007563">
    <property type="entry name" value="DUF554"/>
</dbReference>
<feature type="transmembrane region" description="Helical" evidence="1">
    <location>
        <begin position="226"/>
        <end position="243"/>
    </location>
</feature>
<feature type="transmembrane region" description="Helical" evidence="1">
    <location>
        <begin position="72"/>
        <end position="90"/>
    </location>
</feature>
<gene>
    <name evidence="2" type="ORF">ENK37_08810</name>
</gene>
<dbReference type="Proteomes" id="UP000885759">
    <property type="component" value="Unassembled WGS sequence"/>
</dbReference>
<name>A0A7C4Z6C3_9DEIN</name>
<dbReference type="EMBL" id="DRPZ01000224">
    <property type="protein sequence ID" value="HGY10133.1"/>
    <property type="molecule type" value="Genomic_DNA"/>
</dbReference>
<feature type="transmembrane region" description="Helical" evidence="1">
    <location>
        <begin position="12"/>
        <end position="29"/>
    </location>
</feature>